<sequence length="147" mass="15752">MPTTASMHMLTTKELLERPTLGVDLEPAMEELLDMLIFNLNIAKLLPSTNVSALPTSAAPSDIMATAAQITNFLKLMLDEISNLAPATMDESTTIQPAAMDAETNTATDQTLTNILEESTLDQYTSMVVLPFEPAAMLPPTATAVDP</sequence>
<dbReference type="Proteomes" id="UP000887565">
    <property type="component" value="Unplaced"/>
</dbReference>
<reference evidence="2" key="1">
    <citation type="submission" date="2022-11" db="UniProtKB">
        <authorList>
            <consortium name="WormBaseParasite"/>
        </authorList>
    </citation>
    <scope>IDENTIFICATION</scope>
</reference>
<dbReference type="WBParaSite" id="nRc.2.0.1.t08347-RA">
    <property type="protein sequence ID" value="nRc.2.0.1.t08347-RA"/>
    <property type="gene ID" value="nRc.2.0.1.g08347"/>
</dbReference>
<keyword evidence="1" id="KW-1185">Reference proteome</keyword>
<accession>A0A915I2I8</accession>
<evidence type="ECO:0000313" key="1">
    <source>
        <dbReference type="Proteomes" id="UP000887565"/>
    </source>
</evidence>
<protein>
    <submittedName>
        <fullName evidence="2">Uncharacterized protein</fullName>
    </submittedName>
</protein>
<organism evidence="1 2">
    <name type="scientific">Romanomermis culicivorax</name>
    <name type="common">Nematode worm</name>
    <dbReference type="NCBI Taxonomy" id="13658"/>
    <lineage>
        <taxon>Eukaryota</taxon>
        <taxon>Metazoa</taxon>
        <taxon>Ecdysozoa</taxon>
        <taxon>Nematoda</taxon>
        <taxon>Enoplea</taxon>
        <taxon>Dorylaimia</taxon>
        <taxon>Mermithida</taxon>
        <taxon>Mermithoidea</taxon>
        <taxon>Mermithidae</taxon>
        <taxon>Romanomermis</taxon>
    </lineage>
</organism>
<name>A0A915I2I8_ROMCU</name>
<dbReference type="AlphaFoldDB" id="A0A915I2I8"/>
<evidence type="ECO:0000313" key="2">
    <source>
        <dbReference type="WBParaSite" id="nRc.2.0.1.t08347-RA"/>
    </source>
</evidence>
<proteinExistence type="predicted"/>